<gene>
    <name evidence="2" type="ORF">T4A_370</name>
    <name evidence="3" type="ORF">T4B_13695</name>
    <name evidence="4" type="ORF">T4C_7040</name>
</gene>
<dbReference type="Proteomes" id="UP000054632">
    <property type="component" value="Unassembled WGS sequence"/>
</dbReference>
<organism evidence="3 6">
    <name type="scientific">Trichinella pseudospiralis</name>
    <name type="common">Parasitic roundworm</name>
    <dbReference type="NCBI Taxonomy" id="6337"/>
    <lineage>
        <taxon>Eukaryota</taxon>
        <taxon>Metazoa</taxon>
        <taxon>Ecdysozoa</taxon>
        <taxon>Nematoda</taxon>
        <taxon>Enoplea</taxon>
        <taxon>Dorylaimia</taxon>
        <taxon>Trichinellida</taxon>
        <taxon>Trichinellidae</taxon>
        <taxon>Trichinella</taxon>
    </lineage>
</organism>
<dbReference type="EMBL" id="JYDR01000003">
    <property type="protein sequence ID" value="KRY78637.1"/>
    <property type="molecule type" value="Genomic_DNA"/>
</dbReference>
<proteinExistence type="predicted"/>
<dbReference type="EMBL" id="JYDS01000013">
    <property type="protein sequence ID" value="KRZ32897.1"/>
    <property type="molecule type" value="Genomic_DNA"/>
</dbReference>
<keyword evidence="1" id="KW-0472">Membrane</keyword>
<name>A0A0V1JD63_TRIPS</name>
<sequence length="142" mass="15809">MIVECGASTWQLSASSVMRIMRVAIFCSQCSYTLFCVSSYSAILILFLSSFVLQSLDKGLRRSSTASFTSSNLQTGQQLSSRCTPYRPPHYIIVDSVYPKITRRCGGCEMKFAVEPHQKLVCMDPTSRVAFIGGQCAHFARR</sequence>
<keyword evidence="1" id="KW-0812">Transmembrane</keyword>
<evidence type="ECO:0000313" key="6">
    <source>
        <dbReference type="Proteomes" id="UP000054805"/>
    </source>
</evidence>
<comment type="caution">
    <text evidence="3">The sequence shown here is derived from an EMBL/GenBank/DDBJ whole genome shotgun (WGS) entry which is preliminary data.</text>
</comment>
<evidence type="ECO:0000313" key="4">
    <source>
        <dbReference type="EMBL" id="KRZ46183.1"/>
    </source>
</evidence>
<keyword evidence="1" id="KW-1133">Transmembrane helix</keyword>
<dbReference type="Proteomes" id="UP000054826">
    <property type="component" value="Unassembled WGS sequence"/>
</dbReference>
<keyword evidence="6" id="KW-1185">Reference proteome</keyword>
<feature type="transmembrane region" description="Helical" evidence="1">
    <location>
        <begin position="20"/>
        <end position="53"/>
    </location>
</feature>
<evidence type="ECO:0000313" key="2">
    <source>
        <dbReference type="EMBL" id="KRY78637.1"/>
    </source>
</evidence>
<evidence type="ECO:0000313" key="3">
    <source>
        <dbReference type="EMBL" id="KRZ32897.1"/>
    </source>
</evidence>
<dbReference type="AlphaFoldDB" id="A0A0V1JD63"/>
<accession>A0A0V1JD63</accession>
<evidence type="ECO:0000313" key="5">
    <source>
        <dbReference type="Proteomes" id="UP000054632"/>
    </source>
</evidence>
<dbReference type="EMBL" id="JYDV01000001">
    <property type="protein sequence ID" value="KRZ46183.1"/>
    <property type="molecule type" value="Genomic_DNA"/>
</dbReference>
<dbReference type="Proteomes" id="UP000054805">
    <property type="component" value="Unassembled WGS sequence"/>
</dbReference>
<protein>
    <submittedName>
        <fullName evidence="3">Uncharacterized protein</fullName>
    </submittedName>
</protein>
<reference evidence="5 6" key="1">
    <citation type="submission" date="2015-01" db="EMBL/GenBank/DDBJ databases">
        <title>Evolution of Trichinella species and genotypes.</title>
        <authorList>
            <person name="Korhonen P.K."/>
            <person name="Edoardo P."/>
            <person name="Giuseppe L.R."/>
            <person name="Gasser R.B."/>
        </authorList>
    </citation>
    <scope>NUCLEOTIDE SEQUENCE [LARGE SCALE GENOMIC DNA]</scope>
    <source>
        <strain evidence="2">ISS13</strain>
        <strain evidence="4">ISS176</strain>
        <strain evidence="3">ISS588</strain>
    </source>
</reference>
<evidence type="ECO:0000256" key="1">
    <source>
        <dbReference type="SAM" id="Phobius"/>
    </source>
</evidence>